<dbReference type="CDD" id="cd08432">
    <property type="entry name" value="PBP2_GcdR_TrpI_HvrB_AmpR_like"/>
    <property type="match status" value="1"/>
</dbReference>
<evidence type="ECO:0000313" key="7">
    <source>
        <dbReference type="Proteomes" id="UP001242480"/>
    </source>
</evidence>
<sequence>MDPLARIHLNGLRAVEAAGRLGSLAKAASFLGVSVGAVSQQILKTERQLGRPVFRRTPRGLEPTAFGAALLGPLSAGFQALAQAVSLAEPAPEDCLTVSVPPVLAAKWLVPRLSAFTRERPDLSIRVDASVAFADLDGSDTDVALRVGAGPWPGVRAEKLLPQRVFPVCSPALAARLRRPEDLAGVPVIRDHGSAMGWDTWLAPLGLEESLLRLGPVYSDGSLCLDAAIAGQGVMLAWQTLAYDALVAGRVVAPFPRTVETGRSYWFVTSRGRPVRAVEAAFRGWLGREMAGTLEGEAFEAVLRGGREGA</sequence>
<keyword evidence="2" id="KW-0805">Transcription regulation</keyword>
<protein>
    <submittedName>
        <fullName evidence="6">DNA-binding transcriptional LysR family regulator</fullName>
    </submittedName>
</protein>
<dbReference type="Gene3D" id="3.40.190.10">
    <property type="entry name" value="Periplasmic binding protein-like II"/>
    <property type="match status" value="2"/>
</dbReference>
<dbReference type="EMBL" id="JAUSVX010000005">
    <property type="protein sequence ID" value="MDQ0470266.1"/>
    <property type="molecule type" value="Genomic_DNA"/>
</dbReference>
<comment type="similarity">
    <text evidence="1">Belongs to the LysR transcriptional regulatory family.</text>
</comment>
<dbReference type="Proteomes" id="UP001242480">
    <property type="component" value="Unassembled WGS sequence"/>
</dbReference>
<evidence type="ECO:0000256" key="1">
    <source>
        <dbReference type="ARBA" id="ARBA00009437"/>
    </source>
</evidence>
<proteinExistence type="inferred from homology"/>
<dbReference type="InterPro" id="IPR005119">
    <property type="entry name" value="LysR_subst-bd"/>
</dbReference>
<feature type="domain" description="HTH lysR-type" evidence="5">
    <location>
        <begin position="7"/>
        <end position="64"/>
    </location>
</feature>
<dbReference type="SUPFAM" id="SSF46785">
    <property type="entry name" value="Winged helix' DNA-binding domain"/>
    <property type="match status" value="1"/>
</dbReference>
<reference evidence="6 7" key="1">
    <citation type="submission" date="2023-07" db="EMBL/GenBank/DDBJ databases">
        <title>Genomic Encyclopedia of Type Strains, Phase IV (KMG-IV): sequencing the most valuable type-strain genomes for metagenomic binning, comparative biology and taxonomic classification.</title>
        <authorList>
            <person name="Goeker M."/>
        </authorList>
    </citation>
    <scope>NUCLEOTIDE SEQUENCE [LARGE SCALE GENOMIC DNA]</scope>
    <source>
        <strain evidence="6 7">DSM 19619</strain>
    </source>
</reference>
<dbReference type="InterPro" id="IPR036388">
    <property type="entry name" value="WH-like_DNA-bd_sf"/>
</dbReference>
<evidence type="ECO:0000256" key="2">
    <source>
        <dbReference type="ARBA" id="ARBA00023015"/>
    </source>
</evidence>
<dbReference type="InterPro" id="IPR058163">
    <property type="entry name" value="LysR-type_TF_proteobact-type"/>
</dbReference>
<dbReference type="InterPro" id="IPR000847">
    <property type="entry name" value="LysR_HTH_N"/>
</dbReference>
<dbReference type="Pfam" id="PF03466">
    <property type="entry name" value="LysR_substrate"/>
    <property type="match status" value="1"/>
</dbReference>
<keyword evidence="7" id="KW-1185">Reference proteome</keyword>
<evidence type="ECO:0000313" key="6">
    <source>
        <dbReference type="EMBL" id="MDQ0470266.1"/>
    </source>
</evidence>
<dbReference type="PANTHER" id="PTHR30537:SF26">
    <property type="entry name" value="GLYCINE CLEAVAGE SYSTEM TRANSCRIPTIONAL ACTIVATOR"/>
    <property type="match status" value="1"/>
</dbReference>
<evidence type="ECO:0000256" key="3">
    <source>
        <dbReference type="ARBA" id="ARBA00023125"/>
    </source>
</evidence>
<evidence type="ECO:0000256" key="4">
    <source>
        <dbReference type="ARBA" id="ARBA00023163"/>
    </source>
</evidence>
<dbReference type="PANTHER" id="PTHR30537">
    <property type="entry name" value="HTH-TYPE TRANSCRIPTIONAL REGULATOR"/>
    <property type="match status" value="1"/>
</dbReference>
<dbReference type="GO" id="GO:0003677">
    <property type="term" value="F:DNA binding"/>
    <property type="evidence" value="ECO:0007669"/>
    <property type="project" value="UniProtKB-KW"/>
</dbReference>
<organism evidence="6 7">
    <name type="scientific">Labrys wisconsinensis</name>
    <dbReference type="NCBI Taxonomy" id="425677"/>
    <lineage>
        <taxon>Bacteria</taxon>
        <taxon>Pseudomonadati</taxon>
        <taxon>Pseudomonadota</taxon>
        <taxon>Alphaproteobacteria</taxon>
        <taxon>Hyphomicrobiales</taxon>
        <taxon>Xanthobacteraceae</taxon>
        <taxon>Labrys</taxon>
    </lineage>
</organism>
<keyword evidence="4" id="KW-0804">Transcription</keyword>
<comment type="caution">
    <text evidence="6">The sequence shown here is derived from an EMBL/GenBank/DDBJ whole genome shotgun (WGS) entry which is preliminary data.</text>
</comment>
<accession>A0ABU0J9P5</accession>
<dbReference type="InterPro" id="IPR036390">
    <property type="entry name" value="WH_DNA-bd_sf"/>
</dbReference>
<dbReference type="SUPFAM" id="SSF53850">
    <property type="entry name" value="Periplasmic binding protein-like II"/>
    <property type="match status" value="1"/>
</dbReference>
<evidence type="ECO:0000259" key="5">
    <source>
        <dbReference type="PROSITE" id="PS50931"/>
    </source>
</evidence>
<dbReference type="RefSeq" id="WP_307273978.1">
    <property type="nucleotide sequence ID" value="NZ_JAUSVX010000005.1"/>
</dbReference>
<dbReference type="Pfam" id="PF00126">
    <property type="entry name" value="HTH_1"/>
    <property type="match status" value="1"/>
</dbReference>
<gene>
    <name evidence="6" type="ORF">QO011_003282</name>
</gene>
<name>A0ABU0J9P5_9HYPH</name>
<dbReference type="Gene3D" id="1.10.10.10">
    <property type="entry name" value="Winged helix-like DNA-binding domain superfamily/Winged helix DNA-binding domain"/>
    <property type="match status" value="1"/>
</dbReference>
<dbReference type="PROSITE" id="PS50931">
    <property type="entry name" value="HTH_LYSR"/>
    <property type="match status" value="1"/>
</dbReference>
<keyword evidence="3 6" id="KW-0238">DNA-binding</keyword>